<accession>S9NY99</accession>
<gene>
    <name evidence="1" type="ORF">D187_006924</name>
</gene>
<organism evidence="1 2">
    <name type="scientific">Cystobacter fuscus (strain ATCC 25194 / DSM 2262 / NBRC 100088 / M29)</name>
    <dbReference type="NCBI Taxonomy" id="1242864"/>
    <lineage>
        <taxon>Bacteria</taxon>
        <taxon>Pseudomonadati</taxon>
        <taxon>Myxococcota</taxon>
        <taxon>Myxococcia</taxon>
        <taxon>Myxococcales</taxon>
        <taxon>Cystobacterineae</taxon>
        <taxon>Archangiaceae</taxon>
        <taxon>Cystobacter</taxon>
    </lineage>
</organism>
<evidence type="ECO:0000313" key="2">
    <source>
        <dbReference type="Proteomes" id="UP000011682"/>
    </source>
</evidence>
<keyword evidence="2" id="KW-1185">Reference proteome</keyword>
<proteinExistence type="predicted"/>
<sequence length="259" mass="26899">MMRRLLILEVFLLAAGCGGGVAPPQEEDPGPGTVKNELAFFDYSASHTNSAQDPDNSASSEISLTKGETVMLGTCGLTDSAFTGDTYLRLYGSSVQVAANDDSESCGLDSVGSRIVYTAPVAGIYTLRAGCFDVGACSGTVALSRRKATFAAPSLRNTHDATVNTFNKQYYFNGGEVLRVSTCGTTAFGASASGDTLLRLFQQRNGGYTTEVANNDNAGALCSSAAEIVYAIPSAGYYQIRVGCAANTACGATVAVYIE</sequence>
<reference evidence="1" key="1">
    <citation type="submission" date="2013-05" db="EMBL/GenBank/DDBJ databases">
        <title>Genome assembly of Cystobacter fuscus DSM 2262.</title>
        <authorList>
            <person name="Sharma G."/>
            <person name="Khatri I."/>
            <person name="Kaur C."/>
            <person name="Mayilraj S."/>
            <person name="Subramanian S."/>
        </authorList>
    </citation>
    <scope>NUCLEOTIDE SEQUENCE [LARGE SCALE GENOMIC DNA]</scope>
    <source>
        <strain evidence="1">DSM 2262</strain>
    </source>
</reference>
<dbReference type="AlphaFoldDB" id="S9NY99"/>
<comment type="caution">
    <text evidence="1">The sequence shown here is derived from an EMBL/GenBank/DDBJ whole genome shotgun (WGS) entry which is preliminary data.</text>
</comment>
<dbReference type="eggNOG" id="COG3591">
    <property type="taxonomic scope" value="Bacteria"/>
</dbReference>
<dbReference type="EMBL" id="ANAH02000064">
    <property type="protein sequence ID" value="EPX57170.1"/>
    <property type="molecule type" value="Genomic_DNA"/>
</dbReference>
<evidence type="ECO:0000313" key="1">
    <source>
        <dbReference type="EMBL" id="EPX57170.1"/>
    </source>
</evidence>
<name>S9NY99_CYSF2</name>
<dbReference type="Proteomes" id="UP000011682">
    <property type="component" value="Unassembled WGS sequence"/>
</dbReference>
<protein>
    <submittedName>
        <fullName evidence="1">Trypsin domain protein</fullName>
    </submittedName>
</protein>